<reference evidence="1 4" key="2">
    <citation type="submission" date="2018-01" db="EMBL/GenBank/DDBJ databases">
        <title>Complete genome sequence of Caulobacter flavus RHGG3.</title>
        <authorList>
            <person name="Yang E."/>
        </authorList>
    </citation>
    <scope>NUCLEOTIDE SEQUENCE [LARGE SCALE GENOMIC DNA]</scope>
    <source>
        <strain evidence="1 4">RHGG3</strain>
    </source>
</reference>
<evidence type="ECO:0000313" key="2">
    <source>
        <dbReference type="EMBL" id="PLR18295.1"/>
    </source>
</evidence>
<dbReference type="Gene3D" id="2.130.10.10">
    <property type="entry name" value="YVTN repeat-like/Quinoprotein amine dehydrogenase"/>
    <property type="match status" value="1"/>
</dbReference>
<dbReference type="InterPro" id="IPR015943">
    <property type="entry name" value="WD40/YVTN_repeat-like_dom_sf"/>
</dbReference>
<dbReference type="EMBL" id="CP026100">
    <property type="protein sequence ID" value="AYV47452.1"/>
    <property type="molecule type" value="Genomic_DNA"/>
</dbReference>
<dbReference type="RefSeq" id="WP_101712104.1">
    <property type="nucleotide sequence ID" value="NZ_CP026100.1"/>
</dbReference>
<dbReference type="OrthoDB" id="7181732at2"/>
<evidence type="ECO:0008006" key="5">
    <source>
        <dbReference type="Google" id="ProtNLM"/>
    </source>
</evidence>
<dbReference type="Proteomes" id="UP000281192">
    <property type="component" value="Chromosome"/>
</dbReference>
<sequence length="297" mass="31536">MFGDPLSLPVKPQAGDLWVAATMVTDDKLKLGLSRILLLGPDLQIKAALHTGDFGMVSGLAVNPRTGELNALDPFARNVTRIDAEGLRVPGQASLLPGRGLGSMVFLPDGGALAGEHLSGQAPPFTGEGRLVRFDADGRVARFYRPEYHGGVMGFLGVTHLTVLSDGKTVAYVSETGNTVFRYDIEADAQLPPLYVRADPPGMVFGIAATPNDDVLVSCGNQVRRVDQDGSVVRTYDVPEGRGWSFLRVTDDGAHFWAGDFFSGQLAKIALDSGELVASVKLDIPFGVTSIVEAKVA</sequence>
<proteinExistence type="predicted"/>
<gene>
    <name evidence="1" type="ORF">C1707_14925</name>
    <name evidence="2" type="ORF">CFHF_05920</name>
</gene>
<organism evidence="2 3">
    <name type="scientific">Caulobacter flavus</name>
    <dbReference type="NCBI Taxonomy" id="1679497"/>
    <lineage>
        <taxon>Bacteria</taxon>
        <taxon>Pseudomonadati</taxon>
        <taxon>Pseudomonadota</taxon>
        <taxon>Alphaproteobacteria</taxon>
        <taxon>Caulobacterales</taxon>
        <taxon>Caulobacteraceae</taxon>
        <taxon>Caulobacter</taxon>
    </lineage>
</organism>
<dbReference type="Proteomes" id="UP000234483">
    <property type="component" value="Unassembled WGS sequence"/>
</dbReference>
<reference evidence="2 3" key="1">
    <citation type="submission" date="2017-12" db="EMBL/GenBank/DDBJ databases">
        <title>The genome sequence of Caulobacter flavus CGMCC1 15093.</title>
        <authorList>
            <person name="Gao J."/>
            <person name="Mao X."/>
            <person name="Sun J."/>
        </authorList>
    </citation>
    <scope>NUCLEOTIDE SEQUENCE [LARGE SCALE GENOMIC DNA]</scope>
    <source>
        <strain evidence="2 3">CGMCC1 15093</strain>
    </source>
</reference>
<dbReference type="AlphaFoldDB" id="A0A2N5CWX4"/>
<dbReference type="SUPFAM" id="SSF63829">
    <property type="entry name" value="Calcium-dependent phosphotriesterase"/>
    <property type="match status" value="1"/>
</dbReference>
<dbReference type="EMBL" id="PJRQ01000011">
    <property type="protein sequence ID" value="PLR18295.1"/>
    <property type="molecule type" value="Genomic_DNA"/>
</dbReference>
<evidence type="ECO:0000313" key="4">
    <source>
        <dbReference type="Proteomes" id="UP000281192"/>
    </source>
</evidence>
<evidence type="ECO:0000313" key="1">
    <source>
        <dbReference type="EMBL" id="AYV47452.1"/>
    </source>
</evidence>
<dbReference type="KEGG" id="cfh:C1707_14925"/>
<accession>A0A2N5CWX4</accession>
<protein>
    <recommendedName>
        <fullName evidence="5">Gluconolaconase</fullName>
    </recommendedName>
</protein>
<keyword evidence="4" id="KW-1185">Reference proteome</keyword>
<evidence type="ECO:0000313" key="3">
    <source>
        <dbReference type="Proteomes" id="UP000234483"/>
    </source>
</evidence>
<name>A0A2N5CWX4_9CAUL</name>